<dbReference type="InterPro" id="IPR013632">
    <property type="entry name" value="Rad51_C"/>
</dbReference>
<name>A0A6A6PG06_9PEZI</name>
<gene>
    <name evidence="5" type="ORF">BDY17DRAFT_60964</name>
</gene>
<reference evidence="5" key="1">
    <citation type="journal article" date="2020" name="Stud. Mycol.">
        <title>101 Dothideomycetes genomes: a test case for predicting lifestyles and emergence of pathogens.</title>
        <authorList>
            <person name="Haridas S."/>
            <person name="Albert R."/>
            <person name="Binder M."/>
            <person name="Bloem J."/>
            <person name="Labutti K."/>
            <person name="Salamov A."/>
            <person name="Andreopoulos B."/>
            <person name="Baker S."/>
            <person name="Barry K."/>
            <person name="Bills G."/>
            <person name="Bluhm B."/>
            <person name="Cannon C."/>
            <person name="Castanera R."/>
            <person name="Culley D."/>
            <person name="Daum C."/>
            <person name="Ezra D."/>
            <person name="Gonzalez J."/>
            <person name="Henrissat B."/>
            <person name="Kuo A."/>
            <person name="Liang C."/>
            <person name="Lipzen A."/>
            <person name="Lutzoni F."/>
            <person name="Magnuson J."/>
            <person name="Mondo S."/>
            <person name="Nolan M."/>
            <person name="Ohm R."/>
            <person name="Pangilinan J."/>
            <person name="Park H.-J."/>
            <person name="Ramirez L."/>
            <person name="Alfaro M."/>
            <person name="Sun H."/>
            <person name="Tritt A."/>
            <person name="Yoshinaga Y."/>
            <person name="Zwiers L.-H."/>
            <person name="Turgeon B."/>
            <person name="Goodwin S."/>
            <person name="Spatafora J."/>
            <person name="Crous P."/>
            <person name="Grigoriev I."/>
        </authorList>
    </citation>
    <scope>NUCLEOTIDE SEQUENCE</scope>
    <source>
        <strain evidence="5">CBS 113389</strain>
    </source>
</reference>
<feature type="domain" description="RecA family profile 1" evidence="4">
    <location>
        <begin position="80"/>
        <end position="264"/>
    </location>
</feature>
<evidence type="ECO:0000313" key="6">
    <source>
        <dbReference type="Proteomes" id="UP000799767"/>
    </source>
</evidence>
<dbReference type="PANTHER" id="PTHR22942:SF66">
    <property type="entry name" value="RE19845P"/>
    <property type="match status" value="1"/>
</dbReference>
<dbReference type="EMBL" id="MU001643">
    <property type="protein sequence ID" value="KAF2478892.1"/>
    <property type="molecule type" value="Genomic_DNA"/>
</dbReference>
<dbReference type="InterPro" id="IPR027417">
    <property type="entry name" value="P-loop_NTPase"/>
</dbReference>
<dbReference type="RefSeq" id="XP_033585462.1">
    <property type="nucleotide sequence ID" value="XM_033738557.1"/>
</dbReference>
<keyword evidence="2" id="KW-0067">ATP-binding</keyword>
<evidence type="ECO:0000256" key="3">
    <source>
        <dbReference type="SAM" id="MobiDB-lite"/>
    </source>
</evidence>
<dbReference type="GO" id="GO:0042148">
    <property type="term" value="P:DNA strand invasion"/>
    <property type="evidence" value="ECO:0007669"/>
    <property type="project" value="TreeGrafter"/>
</dbReference>
<dbReference type="InterPro" id="IPR020588">
    <property type="entry name" value="RecA_ATP-bd"/>
</dbReference>
<feature type="region of interest" description="Disordered" evidence="3">
    <location>
        <begin position="284"/>
        <end position="319"/>
    </location>
</feature>
<dbReference type="Pfam" id="PF08423">
    <property type="entry name" value="Rad51"/>
    <property type="match status" value="1"/>
</dbReference>
<dbReference type="GO" id="GO:0003690">
    <property type="term" value="F:double-stranded DNA binding"/>
    <property type="evidence" value="ECO:0007669"/>
    <property type="project" value="TreeGrafter"/>
</dbReference>
<protein>
    <submittedName>
        <fullName evidence="5">P-loop containing nucleoside triphosphate hydrolase protein</fullName>
    </submittedName>
</protein>
<dbReference type="GO" id="GO:0061982">
    <property type="term" value="P:meiosis I cell cycle process"/>
    <property type="evidence" value="ECO:0007669"/>
    <property type="project" value="UniProtKB-ARBA"/>
</dbReference>
<dbReference type="PANTHER" id="PTHR22942">
    <property type="entry name" value="RECA/RAD51/RADA DNA STRAND-PAIRING FAMILY MEMBER"/>
    <property type="match status" value="1"/>
</dbReference>
<dbReference type="AlphaFoldDB" id="A0A6A6PG06"/>
<sequence length="440" mass="48064">MTNLLTVLPHFDILPFTHLLPSLEKALVSTADLLTLEPLDVAKRAQVPPAEVKKLTDALLEALRAGISLTDENGAGDTTRLPSISTLDDSLDAALGGGIAPNYITEIVGESAAGKTQFLLTLLLSVQLPPLKGGLGKPALYISTEAPLQTSRLAQILEHHPKLFALPEDERPSLSRIQSTHIHDVEAQEHILRYQVPVAIQKQNIGLVVVDSIAANYRAEFDRTKARKGAESFAKRSHQLTQLGALLNDIAQRFGVAVVVANQVADRFTSHDQPPPSQAFLFTQTTQRSRPHSPQQMPPSLHAPMSTNAPSTAPPILSTDDPLALDYQQRFFTGWGDDSTITNLKTPSLGLTWTNQLGARIALLKLPLYDDDRAYEAGEDRVIAAWRRTAKVVFAAWCAEAQADFEIWQGGVRGCDLTMGTRLLAFGVLLFSKRQCWKAL</sequence>
<dbReference type="GO" id="GO:0016787">
    <property type="term" value="F:hydrolase activity"/>
    <property type="evidence" value="ECO:0007669"/>
    <property type="project" value="UniProtKB-KW"/>
</dbReference>
<dbReference type="OrthoDB" id="1861185at2759"/>
<dbReference type="Proteomes" id="UP000799767">
    <property type="component" value="Unassembled WGS sequence"/>
</dbReference>
<dbReference type="GO" id="GO:0006312">
    <property type="term" value="P:mitotic recombination"/>
    <property type="evidence" value="ECO:0007669"/>
    <property type="project" value="TreeGrafter"/>
</dbReference>
<dbReference type="PROSITE" id="PS50162">
    <property type="entry name" value="RECA_2"/>
    <property type="match status" value="1"/>
</dbReference>
<evidence type="ECO:0000313" key="5">
    <source>
        <dbReference type="EMBL" id="KAF2478892.1"/>
    </source>
</evidence>
<dbReference type="Gene3D" id="3.40.50.300">
    <property type="entry name" value="P-loop containing nucleotide triphosphate hydrolases"/>
    <property type="match status" value="1"/>
</dbReference>
<evidence type="ECO:0000256" key="1">
    <source>
        <dbReference type="ARBA" id="ARBA00022741"/>
    </source>
</evidence>
<dbReference type="GO" id="GO:0003697">
    <property type="term" value="F:single-stranded DNA binding"/>
    <property type="evidence" value="ECO:0007669"/>
    <property type="project" value="TreeGrafter"/>
</dbReference>
<dbReference type="GeneID" id="54479559"/>
<dbReference type="GO" id="GO:0000730">
    <property type="term" value="P:DNA recombinase assembly"/>
    <property type="evidence" value="ECO:0007669"/>
    <property type="project" value="TreeGrafter"/>
</dbReference>
<dbReference type="GO" id="GO:0140664">
    <property type="term" value="F:ATP-dependent DNA damage sensor activity"/>
    <property type="evidence" value="ECO:0007669"/>
    <property type="project" value="InterPro"/>
</dbReference>
<accession>A0A6A6PG06</accession>
<proteinExistence type="predicted"/>
<keyword evidence="6" id="KW-1185">Reference proteome</keyword>
<keyword evidence="5" id="KW-0378">Hydrolase</keyword>
<feature type="compositionally biased region" description="Polar residues" evidence="3">
    <location>
        <begin position="284"/>
        <end position="295"/>
    </location>
</feature>
<dbReference type="SUPFAM" id="SSF52540">
    <property type="entry name" value="P-loop containing nucleoside triphosphate hydrolases"/>
    <property type="match status" value="1"/>
</dbReference>
<organism evidence="5 6">
    <name type="scientific">Neohortaea acidophila</name>
    <dbReference type="NCBI Taxonomy" id="245834"/>
    <lineage>
        <taxon>Eukaryota</taxon>
        <taxon>Fungi</taxon>
        <taxon>Dikarya</taxon>
        <taxon>Ascomycota</taxon>
        <taxon>Pezizomycotina</taxon>
        <taxon>Dothideomycetes</taxon>
        <taxon>Dothideomycetidae</taxon>
        <taxon>Mycosphaerellales</taxon>
        <taxon>Teratosphaeriaceae</taxon>
        <taxon>Neohortaea</taxon>
    </lineage>
</organism>
<dbReference type="GO" id="GO:0000150">
    <property type="term" value="F:DNA strand exchange activity"/>
    <property type="evidence" value="ECO:0007669"/>
    <property type="project" value="TreeGrafter"/>
</dbReference>
<dbReference type="GO" id="GO:0005524">
    <property type="term" value="F:ATP binding"/>
    <property type="evidence" value="ECO:0007669"/>
    <property type="project" value="UniProtKB-KW"/>
</dbReference>
<evidence type="ECO:0000256" key="2">
    <source>
        <dbReference type="ARBA" id="ARBA00022840"/>
    </source>
</evidence>
<evidence type="ECO:0000259" key="4">
    <source>
        <dbReference type="PROSITE" id="PS50162"/>
    </source>
</evidence>
<keyword evidence="1" id="KW-0547">Nucleotide-binding</keyword>